<sequence length="96" mass="10433">MPTVTPASFTARGWQEHYSGFPADLFFAAGVGEPWALTPHLHVNYAIGGALQSMTYKNAVGQNTYLFQNGMWNDVNISLFAASPLQPEIAFARALA</sequence>
<proteinExistence type="predicted"/>
<dbReference type="EMBL" id="OMOR01000001">
    <property type="protein sequence ID" value="SPH20483.1"/>
    <property type="molecule type" value="Genomic_DNA"/>
</dbReference>
<evidence type="ECO:0000313" key="2">
    <source>
        <dbReference type="Proteomes" id="UP000244880"/>
    </source>
</evidence>
<gene>
    <name evidence="1" type="ORF">ASD8599_01219</name>
</gene>
<dbReference type="RefSeq" id="WP_108827692.1">
    <property type="nucleotide sequence ID" value="NZ_OMOR01000001.1"/>
</dbReference>
<name>A0A2R8BBM5_9RHOB</name>
<dbReference type="Proteomes" id="UP000244880">
    <property type="component" value="Unassembled WGS sequence"/>
</dbReference>
<keyword evidence="2" id="KW-1185">Reference proteome</keyword>
<organism evidence="1 2">
    <name type="scientific">Ascidiaceihabitans donghaensis</name>
    <dbReference type="NCBI Taxonomy" id="1510460"/>
    <lineage>
        <taxon>Bacteria</taxon>
        <taxon>Pseudomonadati</taxon>
        <taxon>Pseudomonadota</taxon>
        <taxon>Alphaproteobacteria</taxon>
        <taxon>Rhodobacterales</taxon>
        <taxon>Paracoccaceae</taxon>
        <taxon>Ascidiaceihabitans</taxon>
    </lineage>
</organism>
<accession>A0A2R8BBM5</accession>
<reference evidence="1 2" key="1">
    <citation type="submission" date="2018-03" db="EMBL/GenBank/DDBJ databases">
        <authorList>
            <person name="Keele B.F."/>
        </authorList>
    </citation>
    <scope>NUCLEOTIDE SEQUENCE [LARGE SCALE GENOMIC DNA]</scope>
    <source>
        <strain evidence="1 2">CECT 8599</strain>
    </source>
</reference>
<dbReference type="AlphaFoldDB" id="A0A2R8BBM5"/>
<evidence type="ECO:0000313" key="1">
    <source>
        <dbReference type="EMBL" id="SPH20483.1"/>
    </source>
</evidence>
<protein>
    <submittedName>
        <fullName evidence="1">Uncharacterized protein</fullName>
    </submittedName>
</protein>